<accession>A0ABR4QN54</accession>
<evidence type="ECO:0000256" key="7">
    <source>
        <dbReference type="ARBA" id="ARBA00022723"/>
    </source>
</evidence>
<evidence type="ECO:0000313" key="11">
    <source>
        <dbReference type="Proteomes" id="UP001651158"/>
    </source>
</evidence>
<keyword evidence="3 9" id="KW-0639">Primosome</keyword>
<protein>
    <recommendedName>
        <fullName evidence="9">DNA primase</fullName>
        <ecNumber evidence="9">2.7.7.-</ecNumber>
    </recommendedName>
</protein>
<evidence type="ECO:0000256" key="2">
    <source>
        <dbReference type="ARBA" id="ARBA00022478"/>
    </source>
</evidence>
<reference evidence="10 11" key="1">
    <citation type="journal article" date="2022" name="Front. Cell. Infect. Microbiol.">
        <title>The Genomes of Two Strains of Taenia crassiceps the Animal Model for the Study of Human Cysticercosis.</title>
        <authorList>
            <person name="Bobes R.J."/>
            <person name="Estrada K."/>
            <person name="Rios-Valencia D.G."/>
            <person name="Calderon-Gallegos A."/>
            <person name="de la Torre P."/>
            <person name="Carrero J.C."/>
            <person name="Sanchez-Flores A."/>
            <person name="Laclette J.P."/>
        </authorList>
    </citation>
    <scope>NUCLEOTIDE SEQUENCE [LARGE SCALE GENOMIC DNA]</scope>
    <source>
        <strain evidence="10">WFUcys</strain>
    </source>
</reference>
<keyword evidence="7" id="KW-0479">Metal-binding</keyword>
<keyword evidence="4 9" id="KW-0808">Transferase</keyword>
<evidence type="ECO:0000256" key="5">
    <source>
        <dbReference type="ARBA" id="ARBA00022695"/>
    </source>
</evidence>
<organism evidence="10 11">
    <name type="scientific">Taenia crassiceps</name>
    <dbReference type="NCBI Taxonomy" id="6207"/>
    <lineage>
        <taxon>Eukaryota</taxon>
        <taxon>Metazoa</taxon>
        <taxon>Spiralia</taxon>
        <taxon>Lophotrochozoa</taxon>
        <taxon>Platyhelminthes</taxon>
        <taxon>Cestoda</taxon>
        <taxon>Eucestoda</taxon>
        <taxon>Cyclophyllidea</taxon>
        <taxon>Taeniidae</taxon>
        <taxon>Taenia</taxon>
    </lineage>
</organism>
<comment type="caution">
    <text evidence="10">The sequence shown here is derived from an EMBL/GenBank/DDBJ whole genome shotgun (WGS) entry which is preliminary data.</text>
</comment>
<sequence>MDSFENIDQSLKIFYKKIFPCDTLCKWLSCGSIQQSETLARREFSFSLAGDIYLRYQSFSDPASLRRELVKTCPHKIDIGAVYSAPPKLQRSMSSVSFVPEWKELVFDIDLTDYDDTRFCCGAGNPNAVTAICHHCWELAKCAVICLDRALREDFGFEHILWVYSGRRGVHCWVSDSVARRLDSAGRTAVAEYLTIIHGSDARKPKAKPPSLFEPSLHPSVEAAAELLSSHFLKYCISQDLLSSLYPNRVRWVLQHLPSDLASQRNKLLEQWTSNETNGGDSTAKRWNTLKCFLQEERRHNIIKDIVLSTVYPRLDINVTNGPGHLLKSPFCVHPKTGFVCVPIDPQKIEEFDPLTVPRLSELIAQLSLANAPEEVTSQHLLAYKQTTLRPYIEFFESFVNRLSASMEETAKMKSGIDNLEVHGEVSTLMDVSQK</sequence>
<keyword evidence="8" id="KW-0804">Transcription</keyword>
<dbReference type="InterPro" id="IPR002755">
    <property type="entry name" value="DNA_primase_S"/>
</dbReference>
<dbReference type="PANTHER" id="PTHR10536">
    <property type="entry name" value="DNA PRIMASE SMALL SUBUNIT"/>
    <property type="match status" value="1"/>
</dbReference>
<dbReference type="NCBIfam" id="TIGR00335">
    <property type="entry name" value="primase_sml"/>
    <property type="match status" value="1"/>
</dbReference>
<comment type="similarity">
    <text evidence="1 9">Belongs to the eukaryotic-type primase small subunit family.</text>
</comment>
<keyword evidence="5" id="KW-0548">Nucleotidyltransferase</keyword>
<proteinExistence type="inferred from homology"/>
<evidence type="ECO:0000256" key="4">
    <source>
        <dbReference type="ARBA" id="ARBA00022679"/>
    </source>
</evidence>
<evidence type="ECO:0000256" key="9">
    <source>
        <dbReference type="RuleBase" id="RU003514"/>
    </source>
</evidence>
<evidence type="ECO:0000256" key="6">
    <source>
        <dbReference type="ARBA" id="ARBA00022705"/>
    </source>
</evidence>
<evidence type="ECO:0000256" key="1">
    <source>
        <dbReference type="ARBA" id="ARBA00009762"/>
    </source>
</evidence>
<dbReference type="Proteomes" id="UP001651158">
    <property type="component" value="Unassembled WGS sequence"/>
</dbReference>
<evidence type="ECO:0000313" key="10">
    <source>
        <dbReference type="EMBL" id="KAL5111228.1"/>
    </source>
</evidence>
<dbReference type="SUPFAM" id="SSF56747">
    <property type="entry name" value="Prim-pol domain"/>
    <property type="match status" value="1"/>
</dbReference>
<dbReference type="EMBL" id="JAKROA010000001">
    <property type="protein sequence ID" value="KAL5111228.1"/>
    <property type="molecule type" value="Genomic_DNA"/>
</dbReference>
<keyword evidence="2 9" id="KW-0240">DNA-directed RNA polymerase</keyword>
<gene>
    <name evidence="10" type="ORF">TcWFU_000708</name>
</gene>
<dbReference type="Pfam" id="PF01896">
    <property type="entry name" value="DNA_primase_S"/>
    <property type="match status" value="1"/>
</dbReference>
<keyword evidence="11" id="KW-1185">Reference proteome</keyword>
<dbReference type="EC" id="2.7.7.-" evidence="9"/>
<dbReference type="CDD" id="cd04860">
    <property type="entry name" value="AE_Prim_S"/>
    <property type="match status" value="1"/>
</dbReference>
<dbReference type="Gene3D" id="3.90.920.10">
    <property type="entry name" value="DNA primase, PRIM domain"/>
    <property type="match status" value="1"/>
</dbReference>
<keyword evidence="6 9" id="KW-0235">DNA replication</keyword>
<dbReference type="InterPro" id="IPR014052">
    <property type="entry name" value="DNA_primase_ssu_euk/arc"/>
</dbReference>
<name>A0ABR4QN54_9CEST</name>
<evidence type="ECO:0000256" key="3">
    <source>
        <dbReference type="ARBA" id="ARBA00022515"/>
    </source>
</evidence>
<evidence type="ECO:0000256" key="8">
    <source>
        <dbReference type="ARBA" id="ARBA00023163"/>
    </source>
</evidence>